<feature type="region of interest" description="Disordered" evidence="1">
    <location>
        <begin position="89"/>
        <end position="180"/>
    </location>
</feature>
<feature type="region of interest" description="Disordered" evidence="1">
    <location>
        <begin position="194"/>
        <end position="217"/>
    </location>
</feature>
<dbReference type="RefSeq" id="XP_032834028.1">
    <property type="nucleotide sequence ID" value="XM_032978137.1"/>
</dbReference>
<reference evidence="3" key="1">
    <citation type="submission" date="2025-08" db="UniProtKB">
        <authorList>
            <consortium name="RefSeq"/>
        </authorList>
    </citation>
    <scope>IDENTIFICATION</scope>
    <source>
        <tissue evidence="3">Sperm</tissue>
    </source>
</reference>
<dbReference type="PANTHER" id="PTHR18949:SF3">
    <property type="entry name" value="CALDESMON"/>
    <property type="match status" value="1"/>
</dbReference>
<dbReference type="KEGG" id="pmrn:116956471"/>
<dbReference type="GO" id="GO:0006936">
    <property type="term" value="P:muscle contraction"/>
    <property type="evidence" value="ECO:0007669"/>
    <property type="project" value="InterPro"/>
</dbReference>
<sequence length="217" mass="22983">MPSRKGTDLEELGEPEPLVAISDRAEFLNKTVQRSYSLKSPRPISKIDTKLYTSAVEQSAVRGSGRAVRPLAVEVPLPADSVALRKSLFERGDVASPTSPRGNPTRDVSGLNVGIASRISQWSNKNEEGTAKGSAARPSDIRPGDVSTKKSIWESKPSAGSAPEKSAAAPSKGNPSGKRFKFVMVAPGKYEKVPIDSATGANHFANGGGSEHEESEQ</sequence>
<accession>A0AAJ7UCQ1</accession>
<protein>
    <submittedName>
        <fullName evidence="3">Caldesmon, smooth muscle-like</fullName>
    </submittedName>
</protein>
<feature type="compositionally biased region" description="Low complexity" evidence="1">
    <location>
        <begin position="155"/>
        <end position="173"/>
    </location>
</feature>
<dbReference type="GO" id="GO:0005516">
    <property type="term" value="F:calmodulin binding"/>
    <property type="evidence" value="ECO:0007669"/>
    <property type="project" value="InterPro"/>
</dbReference>
<dbReference type="AlphaFoldDB" id="A0AAJ7UCQ1"/>
<dbReference type="GO" id="GO:0017022">
    <property type="term" value="F:myosin binding"/>
    <property type="evidence" value="ECO:0007669"/>
    <property type="project" value="InterPro"/>
</dbReference>
<proteinExistence type="predicted"/>
<feature type="compositionally biased region" description="Basic and acidic residues" evidence="1">
    <location>
        <begin position="139"/>
        <end position="153"/>
    </location>
</feature>
<dbReference type="InterPro" id="IPR006017">
    <property type="entry name" value="Caldesmon"/>
</dbReference>
<dbReference type="InterPro" id="IPR006018">
    <property type="entry name" value="Caldesmon_LSP"/>
</dbReference>
<dbReference type="PANTHER" id="PTHR18949">
    <property type="entry name" value="CALDESMON"/>
    <property type="match status" value="1"/>
</dbReference>
<dbReference type="Pfam" id="PF02029">
    <property type="entry name" value="Caldesmon"/>
    <property type="match status" value="1"/>
</dbReference>
<name>A0AAJ7UCQ1_PETMA</name>
<dbReference type="GO" id="GO:0003779">
    <property type="term" value="F:actin binding"/>
    <property type="evidence" value="ECO:0007669"/>
    <property type="project" value="InterPro"/>
</dbReference>
<evidence type="ECO:0000313" key="2">
    <source>
        <dbReference type="Proteomes" id="UP001318040"/>
    </source>
</evidence>
<evidence type="ECO:0000313" key="3">
    <source>
        <dbReference type="RefSeq" id="XP_032834028.1"/>
    </source>
</evidence>
<keyword evidence="2" id="KW-1185">Reference proteome</keyword>
<dbReference type="PRINTS" id="PR01076">
    <property type="entry name" value="CALDESMON"/>
</dbReference>
<dbReference type="Proteomes" id="UP001318040">
    <property type="component" value="Chromosome 65"/>
</dbReference>
<evidence type="ECO:0000256" key="1">
    <source>
        <dbReference type="SAM" id="MobiDB-lite"/>
    </source>
</evidence>
<gene>
    <name evidence="3" type="primary">LOC116956471</name>
</gene>
<organism evidence="2 3">
    <name type="scientific">Petromyzon marinus</name>
    <name type="common">Sea lamprey</name>
    <dbReference type="NCBI Taxonomy" id="7757"/>
    <lineage>
        <taxon>Eukaryota</taxon>
        <taxon>Metazoa</taxon>
        <taxon>Chordata</taxon>
        <taxon>Craniata</taxon>
        <taxon>Vertebrata</taxon>
        <taxon>Cyclostomata</taxon>
        <taxon>Hyperoartia</taxon>
        <taxon>Petromyzontiformes</taxon>
        <taxon>Petromyzontidae</taxon>
        <taxon>Petromyzon</taxon>
    </lineage>
</organism>